<dbReference type="GO" id="GO:0005829">
    <property type="term" value="C:cytosol"/>
    <property type="evidence" value="ECO:0007669"/>
    <property type="project" value="TreeGrafter"/>
</dbReference>
<evidence type="ECO:0000256" key="2">
    <source>
        <dbReference type="ARBA" id="ARBA00022840"/>
    </source>
</evidence>
<dbReference type="RefSeq" id="WP_073709507.1">
    <property type="nucleotide sequence ID" value="NZ_MQSV01000004.1"/>
</dbReference>
<dbReference type="GO" id="GO:0016887">
    <property type="term" value="F:ATP hydrolysis activity"/>
    <property type="evidence" value="ECO:0007669"/>
    <property type="project" value="TreeGrafter"/>
</dbReference>
<dbReference type="InterPro" id="IPR027417">
    <property type="entry name" value="P-loop_NTPase"/>
</dbReference>
<dbReference type="InterPro" id="IPR050625">
    <property type="entry name" value="ParA/MinD_ATPase"/>
</dbReference>
<evidence type="ECO:0000256" key="1">
    <source>
        <dbReference type="ARBA" id="ARBA00022741"/>
    </source>
</evidence>
<accession>A0A1Q5PKW9</accession>
<dbReference type="STRING" id="1921764.BSR28_07725"/>
<sequence length="473" mass="51235">MDARKLVLCLSGSLEIDFLKAVAAEPTISVQVRCADLNEALAASSAGIGNLVLIQDDPELGREHVEIFHQLNSTVFVIGTEERIADLYHFGVDLVITQPQAAAIVTALKSFQAVSAGEALIGEMIDSDPLPESESAKLATAPQEPTLPPPPPPKPIQNTNHSTNGEIWPAAEANEPEPKNVHKCILIRGTGGAPGRSTIAIELLSSLCRSGQSAVLIDADLSAPSLHIISGVITQWSGIAVACTLANRNDLDKRALEDLLHTLQPEGYLLSGLNAADRWQEIAPSDFKTLIEVCKQHFDWVLIDTAAWEYAEDSEYFSTDPRLEILKTAADLADQCITVGKANPVGIARLVRVLKNYPVKDEYIALNQVSPASAGKDPAGEIYKILAPLAAKENIFILPFSRQVEESLLRGISIFDHNPKDPFAGALNLLASVVQNLGTGKEAVTGIEKARQRRKQRMPKRGYRNKLFTRKSS</sequence>
<keyword evidence="5" id="KW-1185">Reference proteome</keyword>
<gene>
    <name evidence="4" type="ORF">BSR29_06555</name>
</gene>
<dbReference type="AlphaFoldDB" id="A0A1Q5PKW9"/>
<dbReference type="GO" id="GO:0009898">
    <property type="term" value="C:cytoplasmic side of plasma membrane"/>
    <property type="evidence" value="ECO:0007669"/>
    <property type="project" value="TreeGrafter"/>
</dbReference>
<dbReference type="PANTHER" id="PTHR43384">
    <property type="entry name" value="SEPTUM SITE-DETERMINING PROTEIN MIND HOMOLOG, CHLOROPLASTIC-RELATED"/>
    <property type="match status" value="1"/>
</dbReference>
<reference evidence="4 5" key="1">
    <citation type="submission" date="2016-11" db="EMBL/GenBank/DDBJ databases">
        <title>Actinomyces gypaetusis sp. nov. isolated from the vulture Gypaetus barbatus in Qinghai Tibet Plateau China.</title>
        <authorList>
            <person name="Meng X."/>
        </authorList>
    </citation>
    <scope>NUCLEOTIDE SEQUENCE [LARGE SCALE GENOMIC DNA]</scope>
    <source>
        <strain evidence="4 5">VUL4_2</strain>
    </source>
</reference>
<dbReference type="SUPFAM" id="SSF52540">
    <property type="entry name" value="P-loop containing nucleoside triphosphate hydrolases"/>
    <property type="match status" value="1"/>
</dbReference>
<feature type="region of interest" description="Disordered" evidence="3">
    <location>
        <begin position="131"/>
        <end position="164"/>
    </location>
</feature>
<proteinExistence type="predicted"/>
<evidence type="ECO:0000256" key="3">
    <source>
        <dbReference type="SAM" id="MobiDB-lite"/>
    </source>
</evidence>
<name>A0A1Q5PKW9_9ACTO</name>
<keyword evidence="2" id="KW-0067">ATP-binding</keyword>
<dbReference type="GO" id="GO:0051782">
    <property type="term" value="P:negative regulation of cell division"/>
    <property type="evidence" value="ECO:0007669"/>
    <property type="project" value="TreeGrafter"/>
</dbReference>
<dbReference type="OrthoDB" id="3217709at2"/>
<organism evidence="4 5">
    <name type="scientific">Boudabousia liubingyangii</name>
    <dbReference type="NCBI Taxonomy" id="1921764"/>
    <lineage>
        <taxon>Bacteria</taxon>
        <taxon>Bacillati</taxon>
        <taxon>Actinomycetota</taxon>
        <taxon>Actinomycetes</taxon>
        <taxon>Actinomycetales</taxon>
        <taxon>Actinomycetaceae</taxon>
        <taxon>Boudabousia</taxon>
    </lineage>
</organism>
<evidence type="ECO:0000313" key="5">
    <source>
        <dbReference type="Proteomes" id="UP000186785"/>
    </source>
</evidence>
<feature type="region of interest" description="Disordered" evidence="3">
    <location>
        <begin position="453"/>
        <end position="473"/>
    </location>
</feature>
<dbReference type="GO" id="GO:0005524">
    <property type="term" value="F:ATP binding"/>
    <property type="evidence" value="ECO:0007669"/>
    <property type="project" value="UniProtKB-KW"/>
</dbReference>
<protein>
    <recommendedName>
        <fullName evidence="6">CobQ/CobB/MinD/ParA nucleotide binding domain-containing protein</fullName>
    </recommendedName>
</protein>
<comment type="caution">
    <text evidence="4">The sequence shown here is derived from an EMBL/GenBank/DDBJ whole genome shotgun (WGS) entry which is preliminary data.</text>
</comment>
<feature type="compositionally biased region" description="Pro residues" evidence="3">
    <location>
        <begin position="145"/>
        <end position="155"/>
    </location>
</feature>
<dbReference type="PANTHER" id="PTHR43384:SF6">
    <property type="entry name" value="SEPTUM SITE-DETERMINING PROTEIN MIND HOMOLOG, CHLOROPLASTIC"/>
    <property type="match status" value="1"/>
</dbReference>
<dbReference type="Gene3D" id="3.40.50.300">
    <property type="entry name" value="P-loop containing nucleotide triphosphate hydrolases"/>
    <property type="match status" value="1"/>
</dbReference>
<keyword evidence="1" id="KW-0547">Nucleotide-binding</keyword>
<evidence type="ECO:0008006" key="6">
    <source>
        <dbReference type="Google" id="ProtNLM"/>
    </source>
</evidence>
<dbReference type="Proteomes" id="UP000186785">
    <property type="component" value="Unassembled WGS sequence"/>
</dbReference>
<dbReference type="EMBL" id="MQSV01000004">
    <property type="protein sequence ID" value="OKL47274.1"/>
    <property type="molecule type" value="Genomic_DNA"/>
</dbReference>
<evidence type="ECO:0000313" key="4">
    <source>
        <dbReference type="EMBL" id="OKL47274.1"/>
    </source>
</evidence>